<dbReference type="GO" id="GO:0004252">
    <property type="term" value="F:serine-type endopeptidase activity"/>
    <property type="evidence" value="ECO:0007669"/>
    <property type="project" value="UniProtKB-UniRule"/>
</dbReference>
<dbReference type="SMART" id="SM00382">
    <property type="entry name" value="AAA"/>
    <property type="match status" value="1"/>
</dbReference>
<dbReference type="GO" id="GO:0016887">
    <property type="term" value="F:ATP hydrolysis activity"/>
    <property type="evidence" value="ECO:0007669"/>
    <property type="project" value="InterPro"/>
</dbReference>
<evidence type="ECO:0000256" key="2">
    <source>
        <dbReference type="ARBA" id="ARBA00022741"/>
    </source>
</evidence>
<feature type="active site" evidence="6">
    <location>
        <position position="1012"/>
    </location>
</feature>
<feature type="active site" evidence="6">
    <location>
        <position position="1055"/>
    </location>
</feature>
<keyword evidence="1 6" id="KW-0645">Protease</keyword>
<protein>
    <submittedName>
        <fullName evidence="10">ATP-dependent protease La</fullName>
    </submittedName>
</protein>
<feature type="compositionally biased region" description="Low complexity" evidence="7">
    <location>
        <begin position="19"/>
        <end position="37"/>
    </location>
</feature>
<dbReference type="SUPFAM" id="SSF52540">
    <property type="entry name" value="P-loop containing nucleoside triphosphate hydrolases"/>
    <property type="match status" value="1"/>
</dbReference>
<feature type="region of interest" description="Disordered" evidence="7">
    <location>
        <begin position="153"/>
        <end position="229"/>
    </location>
</feature>
<dbReference type="InterPro" id="IPR003959">
    <property type="entry name" value="ATPase_AAA_core"/>
</dbReference>
<dbReference type="FunFam" id="3.30.230.10:FF:000019">
    <property type="entry name" value="Lon protease homolog 2, peroxisomal"/>
    <property type="match status" value="1"/>
</dbReference>
<keyword evidence="4 6" id="KW-0720">Serine protease</keyword>
<comment type="similarity">
    <text evidence="6">Belongs to the peptidase S16 family.</text>
</comment>
<dbReference type="FunCoup" id="A8P307">
    <property type="interactions" value="258"/>
</dbReference>
<feature type="domain" description="Lon N-terminal" evidence="9">
    <location>
        <begin position="1"/>
        <end position="341"/>
    </location>
</feature>
<organism evidence="10 11">
    <name type="scientific">Coprinopsis cinerea (strain Okayama-7 / 130 / ATCC MYA-4618 / FGSC 9003)</name>
    <name type="common">Inky cap fungus</name>
    <name type="synonym">Hormographiella aspergillata</name>
    <dbReference type="NCBI Taxonomy" id="240176"/>
    <lineage>
        <taxon>Eukaryota</taxon>
        <taxon>Fungi</taxon>
        <taxon>Dikarya</taxon>
        <taxon>Basidiomycota</taxon>
        <taxon>Agaricomycotina</taxon>
        <taxon>Agaricomycetes</taxon>
        <taxon>Agaricomycetidae</taxon>
        <taxon>Agaricales</taxon>
        <taxon>Agaricineae</taxon>
        <taxon>Psathyrellaceae</taxon>
        <taxon>Coprinopsis</taxon>
    </lineage>
</organism>
<evidence type="ECO:0000259" key="8">
    <source>
        <dbReference type="PROSITE" id="PS51786"/>
    </source>
</evidence>
<dbReference type="OMA" id="WLTNIPW"/>
<dbReference type="FunFam" id="1.20.58.1480:FF:000002">
    <property type="entry name" value="Lon protease homolog, mitochondrial"/>
    <property type="match status" value="1"/>
</dbReference>
<dbReference type="InterPro" id="IPR003593">
    <property type="entry name" value="AAA+_ATPase"/>
</dbReference>
<dbReference type="GO" id="GO:0006515">
    <property type="term" value="P:protein quality control for misfolded or incompletely synthesized proteins"/>
    <property type="evidence" value="ECO:0007669"/>
    <property type="project" value="TreeGrafter"/>
</dbReference>
<dbReference type="Gene3D" id="1.20.5.5270">
    <property type="match status" value="1"/>
</dbReference>
<dbReference type="PANTHER" id="PTHR43718:SF2">
    <property type="entry name" value="LON PROTEASE HOMOLOG, MITOCHONDRIAL"/>
    <property type="match status" value="1"/>
</dbReference>
<feature type="compositionally biased region" description="Low complexity" evidence="7">
    <location>
        <begin position="505"/>
        <end position="515"/>
    </location>
</feature>
<dbReference type="Gene3D" id="1.20.58.1480">
    <property type="match status" value="1"/>
</dbReference>
<evidence type="ECO:0000256" key="3">
    <source>
        <dbReference type="ARBA" id="ARBA00022801"/>
    </source>
</evidence>
<dbReference type="Pfam" id="PF00004">
    <property type="entry name" value="AAA"/>
    <property type="match status" value="1"/>
</dbReference>
<dbReference type="KEGG" id="cci:CC1G_09069"/>
<dbReference type="PROSITE" id="PS51786">
    <property type="entry name" value="LON_PROTEOLYTIC"/>
    <property type="match status" value="1"/>
</dbReference>
<sequence length="1370" mass="149777">MMRRGQPYLGAFLLKEKSSSSSSVSESDSSATSTSETSDSDGPSDLESIRTSLSREEEDKDVIESLDDVHDVGVFCQVTSVFAAAAPPSPGKDGQPPNPDAAGKPQDEALTAVLYPHRRIKITELVQAAPAPGAPWPPAGHKPVVHVVEEASKEVQEAVEQSHKDSSPAAATEEPASEVESTTTASAEEAAVAEGAEAMQQDVQEKAQEGEAGASASSSGEATPPQTPTSFLANYPISLVRIVNLATEPYAKDNQHIRAFTSEIVSVFKDIAQLNPLFRDQITNFSINQVTSANVFEEPDKLADFAAAVSSGEPIELQSVLEATSIETRLRLALSVLKKELINAQLQSKLSREVDSKIAKRQREYYLMEQLKNIKKELGMESDGKDRLLEKFRERASKLKMPPQVKKVFEEEMTKLSMLESASSEANVTRNYLDWITSLPWGVHTPLPSVSLVESRRILDVDHYGLEQVKERILEFLAVGKLRGISAATTTNTTTTEEGDKKESTSTSDKTSTSSTDKESTSSSEDGEPEHTETKPGTGDGKIICLVGPPGVGKTSVGRSVARCVGRRFGRVSVGGLTDVAEVKGHRRTYVGANHTLPPLPSFSAFRIVVRSFVVRSFVARSFVRSFVARSLVRSPSYRALPGKIIQTLKRLSTENPLILIDEIDKIGRGVNGDPASALLEMLDPEQNGAFLDHYLDLPVDLSKVLFVCTANTLDTIPAPLLDRMEVLEVSGYAKEQCGLKDVDVEVTPEAIDVLIKWYARESGVRNLKKYIEKIYRKAALKIVQMTEPSESTSASTSASTTAPSSPSVESTTSANEDSPNPSTSDVLTSELTSHTPTTTKDSQPLKVPKDVHLKITPENLREYVGPPVYQRDRMFGGSERRSGGAKNDKGGVREEVNKEGEKEKGEKEKGEKERKRNRLPPPGVSTGLGYLGNGSGALMPIEAISMPGKGNLQLTGKLGEVIRESAQIALSWVKAHAYRLGLTKDEGDVFGQDRDLHVHMPEGAVGKEGPSAGTALLVAFVSLFKGVRVDSDTALTGEISLSGQVLPVGGLKEKILAAHRAEIKKLLVPEANRADIEENVPQSVKEGIDIVYVENVEEVLDEVFGISLGEEGEGLGREQVNEVKESAPHFSMSHTSLASLREELQERYGHLPNEFLPWRTDPTDTQSTREWITALSQHFPSPQLPRGLKLQRGYHLQPPRFNFGWAMDHLTMRDIAYRCGFPAFLDFSGDEDVVDDDSLPEPTIDWDSATGLLQDVVASKFPDIAKDLAAPIRIEAVEGRNGISFASCIVLADSLRSGNRKPKQEHIDTLREFFGIGAEEEEGKFQVYGGPEPMWWLDSRYCTWRWKRSWEYEVENGLRDWRTLVPGGG</sequence>
<keyword evidence="5" id="KW-0067">ATP-binding</keyword>
<dbReference type="GO" id="GO:0004176">
    <property type="term" value="F:ATP-dependent peptidase activity"/>
    <property type="evidence" value="ECO:0007669"/>
    <property type="project" value="UniProtKB-UniRule"/>
</dbReference>
<feature type="region of interest" description="Disordered" evidence="7">
    <location>
        <begin position="490"/>
        <end position="545"/>
    </location>
</feature>
<dbReference type="Pfam" id="PF22667">
    <property type="entry name" value="Lon_lid"/>
    <property type="match status" value="1"/>
</dbReference>
<gene>
    <name evidence="10" type="ORF">CC1G_09069</name>
</gene>
<dbReference type="STRING" id="240176.A8P307"/>
<dbReference type="Gene3D" id="1.10.8.60">
    <property type="match status" value="1"/>
</dbReference>
<dbReference type="Pfam" id="PF02190">
    <property type="entry name" value="LON_substr_bdg"/>
    <property type="match status" value="1"/>
</dbReference>
<dbReference type="GO" id="GO:0005524">
    <property type="term" value="F:ATP binding"/>
    <property type="evidence" value="ECO:0007669"/>
    <property type="project" value="UniProtKB-KW"/>
</dbReference>
<reference evidence="10 11" key="1">
    <citation type="journal article" date="2010" name="Proc. Natl. Acad. Sci. U.S.A.">
        <title>Insights into evolution of multicellular fungi from the assembled chromosomes of the mushroom Coprinopsis cinerea (Coprinus cinereus).</title>
        <authorList>
            <person name="Stajich J.E."/>
            <person name="Wilke S.K."/>
            <person name="Ahren D."/>
            <person name="Au C.H."/>
            <person name="Birren B.W."/>
            <person name="Borodovsky M."/>
            <person name="Burns C."/>
            <person name="Canback B."/>
            <person name="Casselton L.A."/>
            <person name="Cheng C.K."/>
            <person name="Deng J."/>
            <person name="Dietrich F.S."/>
            <person name="Fargo D.C."/>
            <person name="Farman M.L."/>
            <person name="Gathman A.C."/>
            <person name="Goldberg J."/>
            <person name="Guigo R."/>
            <person name="Hoegger P.J."/>
            <person name="Hooker J.B."/>
            <person name="Huggins A."/>
            <person name="James T.Y."/>
            <person name="Kamada T."/>
            <person name="Kilaru S."/>
            <person name="Kodira C."/>
            <person name="Kues U."/>
            <person name="Kupfer D."/>
            <person name="Kwan H.S."/>
            <person name="Lomsadze A."/>
            <person name="Li W."/>
            <person name="Lilly W.W."/>
            <person name="Ma L.J."/>
            <person name="Mackey A.J."/>
            <person name="Manning G."/>
            <person name="Martin F."/>
            <person name="Muraguchi H."/>
            <person name="Natvig D.O."/>
            <person name="Palmerini H."/>
            <person name="Ramesh M.A."/>
            <person name="Rehmeyer C.J."/>
            <person name="Roe B.A."/>
            <person name="Shenoy N."/>
            <person name="Stanke M."/>
            <person name="Ter-Hovhannisyan V."/>
            <person name="Tunlid A."/>
            <person name="Velagapudi R."/>
            <person name="Vision T.J."/>
            <person name="Zeng Q."/>
            <person name="Zolan M.E."/>
            <person name="Pukkila P.J."/>
        </authorList>
    </citation>
    <scope>NUCLEOTIDE SEQUENCE [LARGE SCALE GENOMIC DNA]</scope>
    <source>
        <strain evidence="11">Okayama-7 / 130 / ATCC MYA-4618 / FGSC 9003</strain>
    </source>
</reference>
<dbReference type="Gene3D" id="3.30.230.10">
    <property type="match status" value="1"/>
</dbReference>
<feature type="compositionally biased region" description="Acidic residues" evidence="7">
    <location>
        <begin position="56"/>
        <end position="65"/>
    </location>
</feature>
<feature type="domain" description="Lon proteolytic" evidence="8">
    <location>
        <begin position="920"/>
        <end position="1107"/>
    </location>
</feature>
<keyword evidence="3 6" id="KW-0378">Hydrolase</keyword>
<dbReference type="GO" id="GO:0007005">
    <property type="term" value="P:mitochondrion organization"/>
    <property type="evidence" value="ECO:0007669"/>
    <property type="project" value="TreeGrafter"/>
</dbReference>
<feature type="compositionally biased region" description="Polar residues" evidence="7">
    <location>
        <begin position="815"/>
        <end position="827"/>
    </location>
</feature>
<dbReference type="RefSeq" id="XP_001838441.2">
    <property type="nucleotide sequence ID" value="XM_001838389.2"/>
</dbReference>
<dbReference type="VEuPathDB" id="FungiDB:CC1G_09069"/>
<name>A8P307_COPC7</name>
<accession>A8P307</accession>
<evidence type="ECO:0000313" key="10">
    <source>
        <dbReference type="EMBL" id="EAU83375.2"/>
    </source>
</evidence>
<comment type="caution">
    <text evidence="10">The sequence shown here is derived from an EMBL/GenBank/DDBJ whole genome shotgun (WGS) entry which is preliminary data.</text>
</comment>
<dbReference type="Pfam" id="PF05362">
    <property type="entry name" value="Lon_C"/>
    <property type="match status" value="1"/>
</dbReference>
<feature type="compositionally biased region" description="Low complexity" evidence="7">
    <location>
        <begin position="788"/>
        <end position="814"/>
    </location>
</feature>
<dbReference type="CDD" id="cd19500">
    <property type="entry name" value="RecA-like_Lon"/>
    <property type="match status" value="1"/>
</dbReference>
<evidence type="ECO:0000256" key="5">
    <source>
        <dbReference type="ARBA" id="ARBA00022840"/>
    </source>
</evidence>
<feature type="compositionally biased region" description="Basic and acidic residues" evidence="7">
    <location>
        <begin position="153"/>
        <end position="166"/>
    </location>
</feature>
<dbReference type="SUPFAM" id="SSF54211">
    <property type="entry name" value="Ribosomal protein S5 domain 2-like"/>
    <property type="match status" value="1"/>
</dbReference>
<feature type="region of interest" description="Disordered" evidence="7">
    <location>
        <begin position="788"/>
        <end position="932"/>
    </location>
</feature>
<dbReference type="InParanoid" id="A8P307"/>
<dbReference type="SMART" id="SM00464">
    <property type="entry name" value="LON"/>
    <property type="match status" value="1"/>
</dbReference>
<evidence type="ECO:0000256" key="4">
    <source>
        <dbReference type="ARBA" id="ARBA00022825"/>
    </source>
</evidence>
<dbReference type="PANTHER" id="PTHR43718">
    <property type="entry name" value="LON PROTEASE"/>
    <property type="match status" value="1"/>
</dbReference>
<dbReference type="InterPro" id="IPR027417">
    <property type="entry name" value="P-loop_NTPase"/>
</dbReference>
<dbReference type="InterPro" id="IPR020568">
    <property type="entry name" value="Ribosomal_Su5_D2-typ_SF"/>
</dbReference>
<dbReference type="EMBL" id="AACS02000004">
    <property type="protein sequence ID" value="EAU83375.2"/>
    <property type="molecule type" value="Genomic_DNA"/>
</dbReference>
<dbReference type="GeneID" id="6015027"/>
<dbReference type="eggNOG" id="KOG2004">
    <property type="taxonomic scope" value="Eukaryota"/>
</dbReference>
<dbReference type="InterPro" id="IPR027065">
    <property type="entry name" value="Lon_Prtase"/>
</dbReference>
<dbReference type="InterPro" id="IPR014721">
    <property type="entry name" value="Ribsml_uS5_D2-typ_fold_subgr"/>
</dbReference>
<evidence type="ECO:0000256" key="6">
    <source>
        <dbReference type="PROSITE-ProRule" id="PRU01122"/>
    </source>
</evidence>
<dbReference type="InterPro" id="IPR003111">
    <property type="entry name" value="Lon_prtase_N"/>
</dbReference>
<feature type="compositionally biased region" description="Low complexity" evidence="7">
    <location>
        <begin position="210"/>
        <end position="222"/>
    </location>
</feature>
<dbReference type="FunFam" id="1.20.5.5270:FF:000001">
    <property type="entry name" value="Lon protease homolog, mitochondrial"/>
    <property type="match status" value="1"/>
</dbReference>
<dbReference type="PRINTS" id="PR00830">
    <property type="entry name" value="ENDOLAPTASE"/>
</dbReference>
<dbReference type="GO" id="GO:0003697">
    <property type="term" value="F:single-stranded DNA binding"/>
    <property type="evidence" value="ECO:0007669"/>
    <property type="project" value="TreeGrafter"/>
</dbReference>
<evidence type="ECO:0000313" key="11">
    <source>
        <dbReference type="Proteomes" id="UP000001861"/>
    </source>
</evidence>
<feature type="compositionally biased region" description="Basic and acidic residues" evidence="7">
    <location>
        <begin position="871"/>
        <end position="915"/>
    </location>
</feature>
<evidence type="ECO:0000259" key="9">
    <source>
        <dbReference type="PROSITE" id="PS51787"/>
    </source>
</evidence>
<feature type="compositionally biased region" description="Low complexity" evidence="7">
    <location>
        <begin position="167"/>
        <end position="198"/>
    </location>
</feature>
<feature type="compositionally biased region" description="Low complexity" evidence="7">
    <location>
        <begin position="828"/>
        <end position="840"/>
    </location>
</feature>
<feature type="compositionally biased region" description="Basic and acidic residues" evidence="7">
    <location>
        <begin position="848"/>
        <end position="862"/>
    </location>
</feature>
<dbReference type="GO" id="GO:0051131">
    <property type="term" value="P:chaperone-mediated protein complex assembly"/>
    <property type="evidence" value="ECO:0007669"/>
    <property type="project" value="TreeGrafter"/>
</dbReference>
<keyword evidence="2" id="KW-0547">Nucleotide-binding</keyword>
<dbReference type="Proteomes" id="UP000001861">
    <property type="component" value="Unassembled WGS sequence"/>
</dbReference>
<evidence type="ECO:0000256" key="7">
    <source>
        <dbReference type="SAM" id="MobiDB-lite"/>
    </source>
</evidence>
<dbReference type="HOGENOM" id="CLU_004109_1_0_1"/>
<evidence type="ECO:0000256" key="1">
    <source>
        <dbReference type="ARBA" id="ARBA00022670"/>
    </source>
</evidence>
<keyword evidence="11" id="KW-1185">Reference proteome</keyword>
<dbReference type="Gene3D" id="3.40.50.300">
    <property type="entry name" value="P-loop containing nucleotide triphosphate hydrolases"/>
    <property type="match status" value="2"/>
</dbReference>
<dbReference type="InterPro" id="IPR008269">
    <property type="entry name" value="Lon_proteolytic"/>
</dbReference>
<feature type="region of interest" description="Disordered" evidence="7">
    <location>
        <begin position="1"/>
        <end position="65"/>
    </location>
</feature>
<proteinExistence type="inferred from homology"/>
<dbReference type="InterPro" id="IPR054594">
    <property type="entry name" value="Lon_lid"/>
</dbReference>
<dbReference type="PROSITE" id="PS51787">
    <property type="entry name" value="LON_N"/>
    <property type="match status" value="1"/>
</dbReference>
<feature type="region of interest" description="Disordered" evidence="7">
    <location>
        <begin position="85"/>
        <end position="105"/>
    </location>
</feature>
<dbReference type="OrthoDB" id="2411602at2759"/>
<dbReference type="GO" id="GO:0005759">
    <property type="term" value="C:mitochondrial matrix"/>
    <property type="evidence" value="ECO:0007669"/>
    <property type="project" value="TreeGrafter"/>
</dbReference>